<reference evidence="7" key="1">
    <citation type="submission" date="2021-02" db="EMBL/GenBank/DDBJ databases">
        <authorList>
            <person name="Nowell W R."/>
        </authorList>
    </citation>
    <scope>NUCLEOTIDE SEQUENCE</scope>
</reference>
<dbReference type="OrthoDB" id="5981550at2759"/>
<dbReference type="Gene3D" id="3.30.2160.10">
    <property type="entry name" value="Hect, E3 ligase catalytic domain"/>
    <property type="match status" value="1"/>
</dbReference>
<dbReference type="InterPro" id="IPR000569">
    <property type="entry name" value="HECT_dom"/>
</dbReference>
<evidence type="ECO:0000256" key="5">
    <source>
        <dbReference type="PROSITE-ProRule" id="PRU00104"/>
    </source>
</evidence>
<dbReference type="SUPFAM" id="SSF56204">
    <property type="entry name" value="Hect, E3 ligase catalytic domain"/>
    <property type="match status" value="1"/>
</dbReference>
<dbReference type="PROSITE" id="PS50237">
    <property type="entry name" value="HECT"/>
    <property type="match status" value="1"/>
</dbReference>
<comment type="caution">
    <text evidence="7">The sequence shown here is derived from an EMBL/GenBank/DDBJ whole genome shotgun (WGS) entry which is preliminary data.</text>
</comment>
<evidence type="ECO:0000259" key="6">
    <source>
        <dbReference type="PROSITE" id="PS50237"/>
    </source>
</evidence>
<evidence type="ECO:0000313" key="9">
    <source>
        <dbReference type="Proteomes" id="UP000663829"/>
    </source>
</evidence>
<accession>A0A813RNK4</accession>
<dbReference type="EC" id="2.3.2.26" evidence="2"/>
<dbReference type="Gene3D" id="3.90.1750.10">
    <property type="entry name" value="Hect, E3 ligase catalytic domains"/>
    <property type="match status" value="1"/>
</dbReference>
<dbReference type="Proteomes" id="UP000681722">
    <property type="component" value="Unassembled WGS sequence"/>
</dbReference>
<keyword evidence="3" id="KW-0808">Transferase</keyword>
<dbReference type="CDD" id="cd00078">
    <property type="entry name" value="HECTc"/>
    <property type="match status" value="1"/>
</dbReference>
<dbReference type="PANTHER" id="PTHR45700:SF9">
    <property type="entry name" value="HECT-TYPE E3 UBIQUITIN TRANSFERASE"/>
    <property type="match status" value="1"/>
</dbReference>
<protein>
    <recommendedName>
        <fullName evidence="2">HECT-type E3 ubiquitin transferase</fullName>
        <ecNumber evidence="2">2.3.2.26</ecNumber>
    </recommendedName>
</protein>
<dbReference type="InterPro" id="IPR035983">
    <property type="entry name" value="Hect_E3_ubiquitin_ligase"/>
</dbReference>
<dbReference type="GO" id="GO:0061630">
    <property type="term" value="F:ubiquitin protein ligase activity"/>
    <property type="evidence" value="ECO:0007669"/>
    <property type="project" value="UniProtKB-EC"/>
</dbReference>
<evidence type="ECO:0000256" key="3">
    <source>
        <dbReference type="ARBA" id="ARBA00022679"/>
    </source>
</evidence>
<name>A0A813RNK4_9BILA</name>
<evidence type="ECO:0000313" key="7">
    <source>
        <dbReference type="EMBL" id="CAF0784905.1"/>
    </source>
</evidence>
<dbReference type="Proteomes" id="UP000663829">
    <property type="component" value="Unassembled WGS sequence"/>
</dbReference>
<evidence type="ECO:0000256" key="2">
    <source>
        <dbReference type="ARBA" id="ARBA00012485"/>
    </source>
</evidence>
<dbReference type="FunFam" id="3.30.2410.10:FF:000009">
    <property type="entry name" value="Probable E3 ubiquitin-protein ligase HECTD2"/>
    <property type="match status" value="1"/>
</dbReference>
<evidence type="ECO:0000256" key="1">
    <source>
        <dbReference type="ARBA" id="ARBA00000885"/>
    </source>
</evidence>
<dbReference type="EMBL" id="CAJOBC010000303">
    <property type="protein sequence ID" value="CAF3568558.1"/>
    <property type="molecule type" value="Genomic_DNA"/>
</dbReference>
<dbReference type="Gene3D" id="3.30.2410.10">
    <property type="entry name" value="Hect, E3 ligase catalytic domain"/>
    <property type="match status" value="1"/>
</dbReference>
<organism evidence="7 9">
    <name type="scientific">Didymodactylos carnosus</name>
    <dbReference type="NCBI Taxonomy" id="1234261"/>
    <lineage>
        <taxon>Eukaryota</taxon>
        <taxon>Metazoa</taxon>
        <taxon>Spiralia</taxon>
        <taxon>Gnathifera</taxon>
        <taxon>Rotifera</taxon>
        <taxon>Eurotatoria</taxon>
        <taxon>Bdelloidea</taxon>
        <taxon>Philodinida</taxon>
        <taxon>Philodinidae</taxon>
        <taxon>Didymodactylos</taxon>
    </lineage>
</organism>
<dbReference type="PANTHER" id="PTHR45700">
    <property type="entry name" value="UBIQUITIN-PROTEIN LIGASE E3C"/>
    <property type="match status" value="1"/>
</dbReference>
<dbReference type="AlphaFoldDB" id="A0A813RNK4"/>
<feature type="domain" description="HECT" evidence="6">
    <location>
        <begin position="397"/>
        <end position="734"/>
    </location>
</feature>
<gene>
    <name evidence="7" type="ORF">GPM918_LOCUS2676</name>
    <name evidence="8" type="ORF">SRO942_LOCUS2676</name>
</gene>
<keyword evidence="9" id="KW-1185">Reference proteome</keyword>
<keyword evidence="4 5" id="KW-0833">Ubl conjugation pathway</keyword>
<dbReference type="GO" id="GO:0000209">
    <property type="term" value="P:protein polyubiquitination"/>
    <property type="evidence" value="ECO:0007669"/>
    <property type="project" value="InterPro"/>
</dbReference>
<dbReference type="InterPro" id="IPR044611">
    <property type="entry name" value="E3A/B/C-like"/>
</dbReference>
<dbReference type="SMART" id="SM00119">
    <property type="entry name" value="HECTc"/>
    <property type="match status" value="1"/>
</dbReference>
<evidence type="ECO:0000256" key="4">
    <source>
        <dbReference type="ARBA" id="ARBA00022786"/>
    </source>
</evidence>
<proteinExistence type="predicted"/>
<dbReference type="Pfam" id="PF00632">
    <property type="entry name" value="HECT"/>
    <property type="match status" value="1"/>
</dbReference>
<comment type="catalytic activity">
    <reaction evidence="1">
        <text>S-ubiquitinyl-[E2 ubiquitin-conjugating enzyme]-L-cysteine + [acceptor protein]-L-lysine = [E2 ubiquitin-conjugating enzyme]-L-cysteine + N(6)-ubiquitinyl-[acceptor protein]-L-lysine.</text>
        <dbReference type="EC" id="2.3.2.26"/>
    </reaction>
</comment>
<evidence type="ECO:0000313" key="8">
    <source>
        <dbReference type="EMBL" id="CAF3568558.1"/>
    </source>
</evidence>
<sequence length="734" mass="84617">MARRCSEQMPSVSSILNENIATNIGSVDNINQQGTSSHQHCFRCDVDIAADFTSGGRIRILCPFCGSFLSGQTPYDMRLKVSSEAGGIQHLPSMTLRSRFSRTFNRVLKRTNLNNNSITINGRKRMEIPLPSAVYQHDEFKCLVVSAIMEDMTAFYTNFYSNFDYMKQVLTLTDNEQKSSLNWQYLETIHDYLSHASPLFDESCSHHIFAHIFRRIANFGDREHHQIISFLQTLPVEMFRSAVNRIQKFISLNVFCPKLHSIQLQVNGWWIPSSVRTLALFNAANEALKKRKIPYNEFAITTLNYVDIERDYANWQRKSVAFNSGFTFCQYPFVLSVNAKRTILKRDSEQQMILTARLSMIQKFRNKQAPNLGMLFLNLYVRRSNLVADSLEEVAKKRDDLKKKLRVTFIGEVGLDMGGLTKEWFLLIIRNIFLPDYGMFTYYESSNVYWFNAAAVNNVKEYNLIGVLMGLAVYNTTLLDIRFPIVCYKKLLNPAFLPLIEQNQKLKVGYVKPTLANFQTIRPVNYDENVERDFCLMFEVAVSEYGSLVMYPLKENGSNIPVTNENRQEYVELLIDYYLNKSILKQFEAFYHGFHSVCASNALLLLIPEELEVLICGAQECDLTDLAKITTYDNCRSDENFIKWFWEVVEELPVDKQRRLLLFVTGSDRMPVGGISEMTFKIGKLISNKFNINELLPMSHTCFNQLLLPPYPSKKILKEKLLIAIDHAEGFGIE</sequence>
<dbReference type="EMBL" id="CAJNOQ010000303">
    <property type="protein sequence ID" value="CAF0784905.1"/>
    <property type="molecule type" value="Genomic_DNA"/>
</dbReference>
<feature type="active site" description="Glycyl thioester intermediate" evidence="5">
    <location>
        <position position="702"/>
    </location>
</feature>